<dbReference type="EMBL" id="BARW01018499">
    <property type="protein sequence ID" value="GAI99690.1"/>
    <property type="molecule type" value="Genomic_DNA"/>
</dbReference>
<evidence type="ECO:0000313" key="1">
    <source>
        <dbReference type="EMBL" id="GAI99690.1"/>
    </source>
</evidence>
<protein>
    <submittedName>
        <fullName evidence="1">Uncharacterized protein</fullName>
    </submittedName>
</protein>
<feature type="non-terminal residue" evidence="1">
    <location>
        <position position="1"/>
    </location>
</feature>
<gene>
    <name evidence="1" type="ORF">S12H4_31665</name>
</gene>
<organism evidence="1">
    <name type="scientific">marine sediment metagenome</name>
    <dbReference type="NCBI Taxonomy" id="412755"/>
    <lineage>
        <taxon>unclassified sequences</taxon>
        <taxon>metagenomes</taxon>
        <taxon>ecological metagenomes</taxon>
    </lineage>
</organism>
<sequence>LSFDEDAAYDKIHDSVIKGLQKSKVDWQLLAEYDD</sequence>
<comment type="caution">
    <text evidence="1">The sequence shown here is derived from an EMBL/GenBank/DDBJ whole genome shotgun (WGS) entry which is preliminary data.</text>
</comment>
<dbReference type="AlphaFoldDB" id="X1UIH9"/>
<reference evidence="1" key="1">
    <citation type="journal article" date="2014" name="Front. Microbiol.">
        <title>High frequency of phylogenetically diverse reductive dehalogenase-homologous genes in deep subseafloor sedimentary metagenomes.</title>
        <authorList>
            <person name="Kawai M."/>
            <person name="Futagami T."/>
            <person name="Toyoda A."/>
            <person name="Takaki Y."/>
            <person name="Nishi S."/>
            <person name="Hori S."/>
            <person name="Arai W."/>
            <person name="Tsubouchi T."/>
            <person name="Morono Y."/>
            <person name="Uchiyama I."/>
            <person name="Ito T."/>
            <person name="Fujiyama A."/>
            <person name="Inagaki F."/>
            <person name="Takami H."/>
        </authorList>
    </citation>
    <scope>NUCLEOTIDE SEQUENCE</scope>
    <source>
        <strain evidence="1">Expedition CK06-06</strain>
    </source>
</reference>
<name>X1UIH9_9ZZZZ</name>
<accession>X1UIH9</accession>
<proteinExistence type="predicted"/>